<dbReference type="GO" id="GO:0005737">
    <property type="term" value="C:cytoplasm"/>
    <property type="evidence" value="ECO:0007669"/>
    <property type="project" value="TreeGrafter"/>
</dbReference>
<evidence type="ECO:0000256" key="3">
    <source>
        <dbReference type="ARBA" id="ARBA00022827"/>
    </source>
</evidence>
<dbReference type="GO" id="GO:0047545">
    <property type="term" value="F:(S)-2-hydroxyglutarate dehydrogenase activity"/>
    <property type="evidence" value="ECO:0007669"/>
    <property type="project" value="TreeGrafter"/>
</dbReference>
<sequence>MEKMYDYIVIGGGIVGVSTAWQLQGRYPEKSILLIEKESGFSHHQTGHNSGVIHAGVYYAPGSLKAEFCKAGVAATTEFCAKHDIPVENCGKLLVATSEQEVERMQALYERCHQNGLDVELIDQDELKKREPNIVGLGAIAVSTTSIVNYRQVTEKMAQEFVAAGGEVQLNTQVTGLVETPEQITVQGECQQHSVDFHGQFLVACSGLMADRLTRMLGLETDFQIVPYRGEYYRLPEKYNNIVNHLIYPIPDPDLPFLGVHLTRMIDGSVTVGPNAVQGWKREGYGKINFNLRDVLDMVSFSGFWKVSAKHLKTGLIETKNSWWKPGYLKLVNKYCPQITVEDLQPYPAGIRAQAVLKDGTLVHDFLFAESERSLHVCNAPSPAATSAIPIGGYICDKIATKQGIDNPQQDSNEPISEVA</sequence>
<reference evidence="7 8" key="1">
    <citation type="submission" date="2014-10" db="EMBL/GenBank/DDBJ databases">
        <title>Genome sequencing of Vibrio sinaloensis T08.</title>
        <authorList>
            <person name="Chan K.-G."/>
            <person name="Mohamad N.I."/>
        </authorList>
    </citation>
    <scope>NUCLEOTIDE SEQUENCE [LARGE SCALE GENOMIC DNA]</scope>
    <source>
        <strain evidence="7 8">T08</strain>
    </source>
</reference>
<evidence type="ECO:0000256" key="1">
    <source>
        <dbReference type="ARBA" id="ARBA00001974"/>
    </source>
</evidence>
<dbReference type="InterPro" id="IPR006076">
    <property type="entry name" value="FAD-dep_OxRdtase"/>
</dbReference>
<dbReference type="AlphaFoldDB" id="A0A0A5I090"/>
<dbReference type="OrthoDB" id="9801699at2"/>
<proteinExistence type="inferred from homology"/>
<dbReference type="Pfam" id="PF01266">
    <property type="entry name" value="DAO"/>
    <property type="match status" value="1"/>
</dbReference>
<evidence type="ECO:0000313" key="7">
    <source>
        <dbReference type="EMBL" id="KGY09191.1"/>
    </source>
</evidence>
<evidence type="ECO:0000256" key="4">
    <source>
        <dbReference type="ARBA" id="ARBA00023002"/>
    </source>
</evidence>
<comment type="caution">
    <text evidence="7">The sequence shown here is derived from an EMBL/GenBank/DDBJ whole genome shotgun (WGS) entry which is preliminary data.</text>
</comment>
<evidence type="ECO:0000256" key="2">
    <source>
        <dbReference type="ARBA" id="ARBA00022630"/>
    </source>
</evidence>
<keyword evidence="4" id="KW-0560">Oxidoreductase</keyword>
<dbReference type="Gene3D" id="3.30.9.10">
    <property type="entry name" value="D-Amino Acid Oxidase, subunit A, domain 2"/>
    <property type="match status" value="1"/>
</dbReference>
<evidence type="ECO:0000313" key="8">
    <source>
        <dbReference type="Proteomes" id="UP000030451"/>
    </source>
</evidence>
<keyword evidence="3" id="KW-0274">FAD</keyword>
<comment type="similarity">
    <text evidence="5">Belongs to the L2HGDH family.</text>
</comment>
<feature type="domain" description="FAD dependent oxidoreductase" evidence="6">
    <location>
        <begin position="6"/>
        <end position="397"/>
    </location>
</feature>
<evidence type="ECO:0000259" key="6">
    <source>
        <dbReference type="Pfam" id="PF01266"/>
    </source>
</evidence>
<dbReference type="Proteomes" id="UP000030451">
    <property type="component" value="Unassembled WGS sequence"/>
</dbReference>
<dbReference type="InterPro" id="IPR036188">
    <property type="entry name" value="FAD/NAD-bd_sf"/>
</dbReference>
<organism evidence="7 8">
    <name type="scientific">Photobacterium sp. (strain ATCC 43367)</name>
    <dbReference type="NCBI Taxonomy" id="379097"/>
    <lineage>
        <taxon>Bacteria</taxon>
        <taxon>Pseudomonadati</taxon>
        <taxon>Pseudomonadota</taxon>
        <taxon>Gammaproteobacteria</taxon>
        <taxon>Vibrionales</taxon>
        <taxon>Vibrionaceae</taxon>
        <taxon>Vibrio</taxon>
        <taxon>Vibrio oreintalis group</taxon>
    </lineage>
</organism>
<dbReference type="PANTHER" id="PTHR43104">
    <property type="entry name" value="L-2-HYDROXYGLUTARATE DEHYDROGENASE, MITOCHONDRIAL"/>
    <property type="match status" value="1"/>
</dbReference>
<name>A0A0A5I090_PHOS4</name>
<comment type="cofactor">
    <cofactor evidence="1">
        <name>FAD</name>
        <dbReference type="ChEBI" id="CHEBI:57692"/>
    </cofactor>
</comment>
<dbReference type="EMBL" id="JRWP01000008">
    <property type="protein sequence ID" value="KGY09191.1"/>
    <property type="molecule type" value="Genomic_DNA"/>
</dbReference>
<accession>A0A0A5I090</accession>
<dbReference type="NCBIfam" id="NF008726">
    <property type="entry name" value="PRK11728.1"/>
    <property type="match status" value="1"/>
</dbReference>
<dbReference type="Gene3D" id="3.50.50.60">
    <property type="entry name" value="FAD/NAD(P)-binding domain"/>
    <property type="match status" value="1"/>
</dbReference>
<protein>
    <submittedName>
        <fullName evidence="7">Hydroxyglutarate oxidase</fullName>
    </submittedName>
</protein>
<gene>
    <name evidence="7" type="ORF">NM06_07980</name>
</gene>
<keyword evidence="2" id="KW-0285">Flavoprotein</keyword>
<dbReference type="SUPFAM" id="SSF51905">
    <property type="entry name" value="FAD/NAD(P)-binding domain"/>
    <property type="match status" value="1"/>
</dbReference>
<evidence type="ECO:0000256" key="5">
    <source>
        <dbReference type="ARBA" id="ARBA00037941"/>
    </source>
</evidence>
<dbReference type="RefSeq" id="WP_038189885.1">
    <property type="nucleotide sequence ID" value="NZ_JRWP01000008.1"/>
</dbReference>
<dbReference type="PANTHER" id="PTHR43104:SF2">
    <property type="entry name" value="L-2-HYDROXYGLUTARATE DEHYDROGENASE, MITOCHONDRIAL"/>
    <property type="match status" value="1"/>
</dbReference>
<dbReference type="STRING" id="379097.SE23_02080"/>